<dbReference type="Proteomes" id="UP001152531">
    <property type="component" value="Unassembled WGS sequence"/>
</dbReference>
<name>A0ACA9Y1U3_9ASCO</name>
<evidence type="ECO:0000313" key="1">
    <source>
        <dbReference type="EMBL" id="CAH6718895.1"/>
    </source>
</evidence>
<organism evidence="1 2">
    <name type="scientific">[Candida] jaroonii</name>
    <dbReference type="NCBI Taxonomy" id="467808"/>
    <lineage>
        <taxon>Eukaryota</taxon>
        <taxon>Fungi</taxon>
        <taxon>Dikarya</taxon>
        <taxon>Ascomycota</taxon>
        <taxon>Saccharomycotina</taxon>
        <taxon>Pichiomycetes</taxon>
        <taxon>Debaryomycetaceae</taxon>
        <taxon>Yamadazyma</taxon>
    </lineage>
</organism>
<evidence type="ECO:0000313" key="2">
    <source>
        <dbReference type="Proteomes" id="UP001152531"/>
    </source>
</evidence>
<keyword evidence="2" id="KW-1185">Reference proteome</keyword>
<proteinExistence type="predicted"/>
<protein>
    <submittedName>
        <fullName evidence="1">Vacuolar fusion protein Mon1p</fullName>
    </submittedName>
</protein>
<comment type="caution">
    <text evidence="1">The sequence shown here is derived from an EMBL/GenBank/DDBJ whole genome shotgun (WGS) entry which is preliminary data.</text>
</comment>
<accession>A0ACA9Y1U3</accession>
<sequence length="531" mass="61109">MLPRLTVSTQAVTNYTAGLPENDLSIQTTVSNSDLSDLAFNGVAKVNNTHFQSLDIFPKDNSSEDEYLDKFVYPGKDLNNNQFNDKLKQFFILSSSGKPIYSLNGGDELIIGFTGLITTIISSFQHQLNEDIVVIDSGDVKISVLNRDPLILVSISKINYEMSMNQITNDYQQLKNQLHSLYNYLLCILSRPTITKSFQNRMNYDLRKMLTDVDFKNLDDMAMKLTYGLSGDSDNDDSFEFFLSQLVNGFPTSKISYTIRSKLNSLLLHHRIDEILFGLLTSNLRRIITMIKPKVHNISNSDIDFLLRIIKNNNKNIKDIETEDLWIPICLPEFNSNGFVYVYVKTFDLAKILVIDGKYYEDSQLINIVLISTNKNNFFKVKEMANKIIENIIQLELKDKLYQELSNYTINLPPTINHFVYRDLKHKDLKQCLISNNPKDCNSIIKYVYYYSNLYNSKSSTIQSLTQESGNRKLSYIKYDVITFSIIDDNYEFYAIGSGELSDLISDGLKVVKWIKSNDKRFFGNVVKFNF</sequence>
<reference evidence="1" key="1">
    <citation type="submission" date="2022-06" db="EMBL/GenBank/DDBJ databases">
        <authorList>
            <person name="Legras J.-L."/>
            <person name="Devillers H."/>
            <person name="Grondin C."/>
        </authorList>
    </citation>
    <scope>NUCLEOTIDE SEQUENCE</scope>
    <source>
        <strain evidence="1">CLIB 1444</strain>
    </source>
</reference>
<gene>
    <name evidence="1" type="ORF">CLIB1444_01S16886</name>
</gene>
<dbReference type="EMBL" id="CALSDN010000001">
    <property type="protein sequence ID" value="CAH6718895.1"/>
    <property type="molecule type" value="Genomic_DNA"/>
</dbReference>